<evidence type="ECO:0000313" key="2">
    <source>
        <dbReference type="Proteomes" id="UP000814140"/>
    </source>
</evidence>
<reference evidence="1" key="2">
    <citation type="journal article" date="2022" name="New Phytol.">
        <title>Evolutionary transition to the ectomycorrhizal habit in the genomes of a hyperdiverse lineage of mushroom-forming fungi.</title>
        <authorList>
            <person name="Looney B."/>
            <person name="Miyauchi S."/>
            <person name="Morin E."/>
            <person name="Drula E."/>
            <person name="Courty P.E."/>
            <person name="Kohler A."/>
            <person name="Kuo A."/>
            <person name="LaButti K."/>
            <person name="Pangilinan J."/>
            <person name="Lipzen A."/>
            <person name="Riley R."/>
            <person name="Andreopoulos W."/>
            <person name="He G."/>
            <person name="Johnson J."/>
            <person name="Nolan M."/>
            <person name="Tritt A."/>
            <person name="Barry K.W."/>
            <person name="Grigoriev I.V."/>
            <person name="Nagy L.G."/>
            <person name="Hibbett D."/>
            <person name="Henrissat B."/>
            <person name="Matheny P.B."/>
            <person name="Labbe J."/>
            <person name="Martin F.M."/>
        </authorList>
    </citation>
    <scope>NUCLEOTIDE SEQUENCE</scope>
    <source>
        <strain evidence="1">HHB10654</strain>
    </source>
</reference>
<dbReference type="EMBL" id="MU277196">
    <property type="protein sequence ID" value="KAI0065161.1"/>
    <property type="molecule type" value="Genomic_DNA"/>
</dbReference>
<reference evidence="1" key="1">
    <citation type="submission" date="2021-03" db="EMBL/GenBank/DDBJ databases">
        <authorList>
            <consortium name="DOE Joint Genome Institute"/>
            <person name="Ahrendt S."/>
            <person name="Looney B.P."/>
            <person name="Miyauchi S."/>
            <person name="Morin E."/>
            <person name="Drula E."/>
            <person name="Courty P.E."/>
            <person name="Chicoki N."/>
            <person name="Fauchery L."/>
            <person name="Kohler A."/>
            <person name="Kuo A."/>
            <person name="Labutti K."/>
            <person name="Pangilinan J."/>
            <person name="Lipzen A."/>
            <person name="Riley R."/>
            <person name="Andreopoulos W."/>
            <person name="He G."/>
            <person name="Johnson J."/>
            <person name="Barry K.W."/>
            <person name="Grigoriev I.V."/>
            <person name="Nagy L."/>
            <person name="Hibbett D."/>
            <person name="Henrissat B."/>
            <person name="Matheny P.B."/>
            <person name="Labbe J."/>
            <person name="Martin F."/>
        </authorList>
    </citation>
    <scope>NUCLEOTIDE SEQUENCE</scope>
    <source>
        <strain evidence="1">HHB10654</strain>
    </source>
</reference>
<name>A0ACB8TAF7_9AGAM</name>
<evidence type="ECO:0000313" key="1">
    <source>
        <dbReference type="EMBL" id="KAI0065161.1"/>
    </source>
</evidence>
<comment type="caution">
    <text evidence="1">The sequence shown here is derived from an EMBL/GenBank/DDBJ whole genome shotgun (WGS) entry which is preliminary data.</text>
</comment>
<protein>
    <submittedName>
        <fullName evidence="1">Uncharacterized protein</fullName>
    </submittedName>
</protein>
<organism evidence="1 2">
    <name type="scientific">Artomyces pyxidatus</name>
    <dbReference type="NCBI Taxonomy" id="48021"/>
    <lineage>
        <taxon>Eukaryota</taxon>
        <taxon>Fungi</taxon>
        <taxon>Dikarya</taxon>
        <taxon>Basidiomycota</taxon>
        <taxon>Agaricomycotina</taxon>
        <taxon>Agaricomycetes</taxon>
        <taxon>Russulales</taxon>
        <taxon>Auriscalpiaceae</taxon>
        <taxon>Artomyces</taxon>
    </lineage>
</organism>
<gene>
    <name evidence="1" type="ORF">BV25DRAFT_1822280</name>
</gene>
<dbReference type="Proteomes" id="UP000814140">
    <property type="component" value="Unassembled WGS sequence"/>
</dbReference>
<keyword evidence="2" id="KW-1185">Reference proteome</keyword>
<proteinExistence type="predicted"/>
<accession>A0ACB8TAF7</accession>
<sequence>METGASMATAVWPAAVRICAASSRPFYPPLPILLRLRYHPRGCWKDVYLTDTDSVTQVDKTVTLGSQSILAGSTPSF</sequence>